<dbReference type="SUPFAM" id="SSF56281">
    <property type="entry name" value="Metallo-hydrolase/oxidoreductase"/>
    <property type="match status" value="1"/>
</dbReference>
<dbReference type="EMBL" id="FCQH01000012">
    <property type="protein sequence ID" value="CVL02248.1"/>
    <property type="molecule type" value="Genomic_DNA"/>
</dbReference>
<evidence type="ECO:0000313" key="2">
    <source>
        <dbReference type="EMBL" id="CVL02248.1"/>
    </source>
</evidence>
<evidence type="ECO:0000259" key="1">
    <source>
        <dbReference type="SMART" id="SM00849"/>
    </source>
</evidence>
<dbReference type="InterPro" id="IPR050855">
    <property type="entry name" value="NDM-1-like"/>
</dbReference>
<dbReference type="GeneID" id="65087568"/>
<keyword evidence="3" id="KW-1185">Reference proteome</keyword>
<comment type="caution">
    <text evidence="2">The sequence shown here is derived from an EMBL/GenBank/DDBJ whole genome shotgun (WGS) entry which is preliminary data.</text>
</comment>
<accession>A0A1L7TUH8</accession>
<dbReference type="InterPro" id="IPR001279">
    <property type="entry name" value="Metallo-B-lactamas"/>
</dbReference>
<evidence type="ECO:0000313" key="3">
    <source>
        <dbReference type="Proteomes" id="UP000184255"/>
    </source>
</evidence>
<keyword evidence="2" id="KW-0378">Hydrolase</keyword>
<dbReference type="RefSeq" id="XP_041687516.1">
    <property type="nucleotide sequence ID" value="XM_041821769.1"/>
</dbReference>
<dbReference type="AlphaFoldDB" id="A0A1L7TUH8"/>
<name>A0A1L7TUH8_FUSMA</name>
<proteinExistence type="predicted"/>
<dbReference type="PANTHER" id="PTHR42951:SF14">
    <property type="entry name" value="METALLO-BETA-LACTAMASE SUPERFAMILY PROTEIN"/>
    <property type="match status" value="1"/>
</dbReference>
<dbReference type="GO" id="GO:0016787">
    <property type="term" value="F:hydrolase activity"/>
    <property type="evidence" value="ECO:0007669"/>
    <property type="project" value="UniProtKB-KW"/>
</dbReference>
<dbReference type="Proteomes" id="UP000184255">
    <property type="component" value="Unassembled WGS sequence"/>
</dbReference>
<dbReference type="Pfam" id="PF00753">
    <property type="entry name" value="Lactamase_B"/>
    <property type="match status" value="1"/>
</dbReference>
<feature type="domain" description="Metallo-beta-lactamase" evidence="1">
    <location>
        <begin position="32"/>
        <end position="230"/>
    </location>
</feature>
<gene>
    <name evidence="2" type="ORF">FMAN_08308</name>
</gene>
<dbReference type="Gene3D" id="3.60.15.10">
    <property type="entry name" value="Ribonuclease Z/Hydroxyacylglutathione hydrolase-like"/>
    <property type="match status" value="1"/>
</dbReference>
<dbReference type="SMART" id="SM00849">
    <property type="entry name" value="Lactamase_B"/>
    <property type="match status" value="1"/>
</dbReference>
<dbReference type="VEuPathDB" id="FungiDB:FMAN_08308"/>
<dbReference type="CDD" id="cd07739">
    <property type="entry name" value="metallo-hydrolase-like_MBL-fold"/>
    <property type="match status" value="1"/>
</dbReference>
<sequence length="299" mass="32926">MSLKLSVYTCPPIPTKVPSPDVSSEDSGLWSPLSITLLYTPTAALVVDCPATVNPTRELAEWIKSQLPPNSTLKYFVCTHAHGDHFLGLPVLEEHFPGLQAYATKAVAEGIDLQQSPEIRDAVWANTFLPSKDGSGLPDAKSVFLALPTSNEFNLDGHLFKLYDVSHGDTHANSFIYVPELDLVVAGDIIYNGDCHQWLGEASSPEKRAQWLAALEQISALRPRIIVPGHTFTPSSTPDEHIATAMLTSTADYINGFEKELAAATSERNLFERMQSRYDRWNLYLLAGSSKAGWNNRML</sequence>
<reference evidence="3" key="1">
    <citation type="journal article" date="2016" name="Genome Biol. Evol.">
        <title>Comparative 'omics' of the Fusarium fujikuroi species complex highlights differences in genetic potential and metabolite synthesis.</title>
        <authorList>
            <person name="Niehaus E.-M."/>
            <person name="Muensterkoetter M."/>
            <person name="Proctor R.H."/>
            <person name="Brown D.W."/>
            <person name="Sharon A."/>
            <person name="Idan Y."/>
            <person name="Oren-Young L."/>
            <person name="Sieber C.M."/>
            <person name="Novak O."/>
            <person name="Pencik A."/>
            <person name="Tarkowska D."/>
            <person name="Hromadova K."/>
            <person name="Freeman S."/>
            <person name="Maymon M."/>
            <person name="Elazar M."/>
            <person name="Youssef S.A."/>
            <person name="El-Shabrawy E.S.M."/>
            <person name="Shalaby A.B.A."/>
            <person name="Houterman P."/>
            <person name="Brock N.L."/>
            <person name="Burkhardt I."/>
            <person name="Tsavkelova E.A."/>
            <person name="Dickschat J.S."/>
            <person name="Galuszka P."/>
            <person name="Gueldener U."/>
            <person name="Tudzynski B."/>
        </authorList>
    </citation>
    <scope>NUCLEOTIDE SEQUENCE [LARGE SCALE GENOMIC DNA]</scope>
    <source>
        <strain evidence="3">MRC7560</strain>
    </source>
</reference>
<protein>
    <submittedName>
        <fullName evidence="2">Related to Zn-dependent hydrolases, including glyoxylases</fullName>
    </submittedName>
</protein>
<dbReference type="InterPro" id="IPR036866">
    <property type="entry name" value="RibonucZ/Hydroxyglut_hydro"/>
</dbReference>
<organism evidence="2 3">
    <name type="scientific">Fusarium mangiferae</name>
    <name type="common">Mango malformation disease fungus</name>
    <dbReference type="NCBI Taxonomy" id="192010"/>
    <lineage>
        <taxon>Eukaryota</taxon>
        <taxon>Fungi</taxon>
        <taxon>Dikarya</taxon>
        <taxon>Ascomycota</taxon>
        <taxon>Pezizomycotina</taxon>
        <taxon>Sordariomycetes</taxon>
        <taxon>Hypocreomycetidae</taxon>
        <taxon>Hypocreales</taxon>
        <taxon>Nectriaceae</taxon>
        <taxon>Fusarium</taxon>
        <taxon>Fusarium fujikuroi species complex</taxon>
    </lineage>
</organism>
<dbReference type="PANTHER" id="PTHR42951">
    <property type="entry name" value="METALLO-BETA-LACTAMASE DOMAIN-CONTAINING"/>
    <property type="match status" value="1"/>
</dbReference>